<accession>A0AAD9CI10</accession>
<protein>
    <submittedName>
        <fullName evidence="1">Trehalose-phosphatase</fullName>
    </submittedName>
</protein>
<gene>
    <name evidence="1" type="ORF">KUDE01_005760</name>
</gene>
<reference evidence="1" key="1">
    <citation type="submission" date="2023-04" db="EMBL/GenBank/DDBJ databases">
        <title>Chromosome-level genome of Chaenocephalus aceratus.</title>
        <authorList>
            <person name="Park H."/>
        </authorList>
    </citation>
    <scope>NUCLEOTIDE SEQUENCE</scope>
    <source>
        <strain evidence="1">DE</strain>
        <tissue evidence="1">Muscle</tissue>
    </source>
</reference>
<evidence type="ECO:0000313" key="2">
    <source>
        <dbReference type="Proteomes" id="UP001228049"/>
    </source>
</evidence>
<name>A0AAD9CI10_DISEL</name>
<organism evidence="1 2">
    <name type="scientific">Dissostichus eleginoides</name>
    <name type="common">Patagonian toothfish</name>
    <name type="synonym">Dissostichus amissus</name>
    <dbReference type="NCBI Taxonomy" id="100907"/>
    <lineage>
        <taxon>Eukaryota</taxon>
        <taxon>Metazoa</taxon>
        <taxon>Chordata</taxon>
        <taxon>Craniata</taxon>
        <taxon>Vertebrata</taxon>
        <taxon>Euteleostomi</taxon>
        <taxon>Actinopterygii</taxon>
        <taxon>Neopterygii</taxon>
        <taxon>Teleostei</taxon>
        <taxon>Neoteleostei</taxon>
        <taxon>Acanthomorphata</taxon>
        <taxon>Eupercaria</taxon>
        <taxon>Perciformes</taxon>
        <taxon>Notothenioidei</taxon>
        <taxon>Nototheniidae</taxon>
        <taxon>Dissostichus</taxon>
    </lineage>
</organism>
<sequence length="129" mass="14324">IPVLQAQLPEPILCPPDQTPTSSYITQYRSVIGPDRRTSLLGDYRPTASPSSLPNHENTSLFTKSFVSHEAVKEKMVSPHGKLTRQKLTNDWVTEIRKYQPLACSYSVQTPPVSSGVLLSPTVLSHRQP</sequence>
<comment type="caution">
    <text evidence="1">The sequence shown here is derived from an EMBL/GenBank/DDBJ whole genome shotgun (WGS) entry which is preliminary data.</text>
</comment>
<evidence type="ECO:0000313" key="1">
    <source>
        <dbReference type="EMBL" id="KAK1902800.1"/>
    </source>
</evidence>
<dbReference type="AlphaFoldDB" id="A0AAD9CI10"/>
<feature type="non-terminal residue" evidence="1">
    <location>
        <position position="129"/>
    </location>
</feature>
<dbReference type="EMBL" id="JASDAP010000005">
    <property type="protein sequence ID" value="KAK1902800.1"/>
    <property type="molecule type" value="Genomic_DNA"/>
</dbReference>
<dbReference type="Proteomes" id="UP001228049">
    <property type="component" value="Unassembled WGS sequence"/>
</dbReference>
<proteinExistence type="predicted"/>
<keyword evidence="2" id="KW-1185">Reference proteome</keyword>
<feature type="non-terminal residue" evidence="1">
    <location>
        <position position="1"/>
    </location>
</feature>